<organism evidence="2 3">
    <name type="scientific">Trichoderma simmonsii</name>
    <dbReference type="NCBI Taxonomy" id="1491479"/>
    <lineage>
        <taxon>Eukaryota</taxon>
        <taxon>Fungi</taxon>
        <taxon>Dikarya</taxon>
        <taxon>Ascomycota</taxon>
        <taxon>Pezizomycotina</taxon>
        <taxon>Sordariomycetes</taxon>
        <taxon>Hypocreomycetidae</taxon>
        <taxon>Hypocreales</taxon>
        <taxon>Hypocreaceae</taxon>
        <taxon>Trichoderma</taxon>
    </lineage>
</organism>
<dbReference type="AlphaFoldDB" id="A0A8G0L508"/>
<feature type="compositionally biased region" description="Basic and acidic residues" evidence="1">
    <location>
        <begin position="80"/>
        <end position="89"/>
    </location>
</feature>
<name>A0A8G0L508_9HYPO</name>
<sequence length="155" mass="18002">MEIQQSDSTRPQRQEAHPTNITRHASHSVERNNALLPDECQITDSLLGLHQTIQNTQYEPAQPRDASNGEMFGDEENTDPDLRADPIHETEDECENDTKSDDLPEEIPPPVNRQKRLAPEDEILDLRSKVKRHKRKDLAYWLEDLEMTLKKIEIR</sequence>
<protein>
    <submittedName>
        <fullName evidence="2">Uncharacterized protein</fullName>
    </submittedName>
</protein>
<accession>A0A8G0L508</accession>
<feature type="region of interest" description="Disordered" evidence="1">
    <location>
        <begin position="53"/>
        <end position="119"/>
    </location>
</feature>
<evidence type="ECO:0000313" key="3">
    <source>
        <dbReference type="Proteomes" id="UP000826661"/>
    </source>
</evidence>
<dbReference type="Proteomes" id="UP000826661">
    <property type="component" value="Chromosome II"/>
</dbReference>
<evidence type="ECO:0000256" key="1">
    <source>
        <dbReference type="SAM" id="MobiDB-lite"/>
    </source>
</evidence>
<proteinExistence type="predicted"/>
<keyword evidence="3" id="KW-1185">Reference proteome</keyword>
<dbReference type="EMBL" id="CP075865">
    <property type="protein sequence ID" value="QYS95903.1"/>
    <property type="molecule type" value="Genomic_DNA"/>
</dbReference>
<gene>
    <name evidence="2" type="ORF">H0G86_003173</name>
</gene>
<reference evidence="2 3" key="1">
    <citation type="journal article" date="2021" name="BMC Genomics">
        <title>Telomere-to-telomere genome assembly of asparaginase-producing Trichoderma simmonsii.</title>
        <authorList>
            <person name="Chung D."/>
            <person name="Kwon Y.M."/>
            <person name="Yang Y."/>
        </authorList>
    </citation>
    <scope>NUCLEOTIDE SEQUENCE [LARGE SCALE GENOMIC DNA]</scope>
    <source>
        <strain evidence="2 3">GH-Sj1</strain>
    </source>
</reference>
<evidence type="ECO:0000313" key="2">
    <source>
        <dbReference type="EMBL" id="QYS95903.1"/>
    </source>
</evidence>
<feature type="region of interest" description="Disordered" evidence="1">
    <location>
        <begin position="1"/>
        <end position="36"/>
    </location>
</feature>